<dbReference type="Proteomes" id="UP000799118">
    <property type="component" value="Unassembled WGS sequence"/>
</dbReference>
<keyword evidence="3" id="KW-1185">Reference proteome</keyword>
<accession>A0A6A4GGC8</accession>
<reference evidence="2" key="1">
    <citation type="journal article" date="2019" name="Environ. Microbiol.">
        <title>Fungal ecological strategies reflected in gene transcription - a case study of two litter decomposers.</title>
        <authorList>
            <person name="Barbi F."/>
            <person name="Kohler A."/>
            <person name="Barry K."/>
            <person name="Baskaran P."/>
            <person name="Daum C."/>
            <person name="Fauchery L."/>
            <person name="Ihrmark K."/>
            <person name="Kuo A."/>
            <person name="LaButti K."/>
            <person name="Lipzen A."/>
            <person name="Morin E."/>
            <person name="Grigoriev I.V."/>
            <person name="Henrissat B."/>
            <person name="Lindahl B."/>
            <person name="Martin F."/>
        </authorList>
    </citation>
    <scope>NUCLEOTIDE SEQUENCE</scope>
    <source>
        <strain evidence="2">JB14</strain>
    </source>
</reference>
<evidence type="ECO:0000313" key="3">
    <source>
        <dbReference type="Proteomes" id="UP000799118"/>
    </source>
</evidence>
<evidence type="ECO:0008006" key="4">
    <source>
        <dbReference type="Google" id="ProtNLM"/>
    </source>
</evidence>
<dbReference type="EMBL" id="ML770100">
    <property type="protein sequence ID" value="KAE9384659.1"/>
    <property type="molecule type" value="Genomic_DNA"/>
</dbReference>
<proteinExistence type="predicted"/>
<feature type="region of interest" description="Disordered" evidence="1">
    <location>
        <begin position="27"/>
        <end position="135"/>
    </location>
</feature>
<name>A0A6A4GGC8_9AGAR</name>
<protein>
    <recommendedName>
        <fullName evidence="4">Zn(2)-C6 fungal-type domain-containing protein</fullName>
    </recommendedName>
</protein>
<sequence>MSSTNKMVLMNALRARGVPEHKMEATMNAVMVTAQKRASNAPGAQQDAGEKSGGKEHGRKDLTMRDASKAGGTGKPQIQGRREGSVNNRGKGKARDKAAGGSSSDDRREDQAGDRTIAGEHKGVKRKHGELQVEKPATSVAVCSECLDADEDCVPGTGSTGASSSIIPCRRCKEEKLKCMFPEVRSGKKKRGTAGDRSLAAPAGPPKTPQGREQTHDEAARELAKVYALLTHLRKEFLDKLEACTSKVGEQLSVAHKEITQIQTQTEELLDIHTSLADRVQDVYEYVVGVGEDTPKSGAS</sequence>
<evidence type="ECO:0000256" key="1">
    <source>
        <dbReference type="SAM" id="MobiDB-lite"/>
    </source>
</evidence>
<evidence type="ECO:0000313" key="2">
    <source>
        <dbReference type="EMBL" id="KAE9384659.1"/>
    </source>
</evidence>
<gene>
    <name evidence="2" type="ORF">BT96DRAFT_950396</name>
</gene>
<feature type="region of interest" description="Disordered" evidence="1">
    <location>
        <begin position="185"/>
        <end position="218"/>
    </location>
</feature>
<feature type="compositionally biased region" description="Basic and acidic residues" evidence="1">
    <location>
        <begin position="48"/>
        <end position="68"/>
    </location>
</feature>
<feature type="compositionally biased region" description="Basic and acidic residues" evidence="1">
    <location>
        <begin position="93"/>
        <end position="122"/>
    </location>
</feature>
<dbReference type="AlphaFoldDB" id="A0A6A4GGC8"/>
<organism evidence="2 3">
    <name type="scientific">Gymnopus androsaceus JB14</name>
    <dbReference type="NCBI Taxonomy" id="1447944"/>
    <lineage>
        <taxon>Eukaryota</taxon>
        <taxon>Fungi</taxon>
        <taxon>Dikarya</taxon>
        <taxon>Basidiomycota</taxon>
        <taxon>Agaricomycotina</taxon>
        <taxon>Agaricomycetes</taxon>
        <taxon>Agaricomycetidae</taxon>
        <taxon>Agaricales</taxon>
        <taxon>Marasmiineae</taxon>
        <taxon>Omphalotaceae</taxon>
        <taxon>Gymnopus</taxon>
    </lineage>
</organism>